<dbReference type="EMBL" id="VITN01000014">
    <property type="protein sequence ID" value="TWB15536.1"/>
    <property type="molecule type" value="Genomic_DNA"/>
</dbReference>
<dbReference type="InterPro" id="IPR027417">
    <property type="entry name" value="P-loop_NTPase"/>
</dbReference>
<dbReference type="GO" id="GO:0004527">
    <property type="term" value="F:exonuclease activity"/>
    <property type="evidence" value="ECO:0007669"/>
    <property type="project" value="UniProtKB-KW"/>
</dbReference>
<evidence type="ECO:0000256" key="2">
    <source>
        <dbReference type="ARBA" id="ARBA00022971"/>
    </source>
</evidence>
<keyword evidence="5" id="KW-0378">Hydrolase</keyword>
<keyword evidence="2" id="KW-0184">Conjugation</keyword>
<dbReference type="AlphaFoldDB" id="A0A560F1P0"/>
<feature type="region of interest" description="Disordered" evidence="3">
    <location>
        <begin position="207"/>
        <end position="248"/>
    </location>
</feature>
<dbReference type="InterPro" id="IPR005053">
    <property type="entry name" value="MobA_MobL"/>
</dbReference>
<dbReference type="Gene3D" id="2.30.30.940">
    <property type="match status" value="1"/>
</dbReference>
<feature type="compositionally biased region" description="Polar residues" evidence="3">
    <location>
        <begin position="779"/>
        <end position="799"/>
    </location>
</feature>
<dbReference type="Gene3D" id="3.30.930.30">
    <property type="match status" value="1"/>
</dbReference>
<proteinExistence type="inferred from homology"/>
<protein>
    <submittedName>
        <fullName evidence="5">ATP-dependent exoDNAse (Exonuclease V) alpha subunit</fullName>
    </submittedName>
</protein>
<dbReference type="Proteomes" id="UP000319859">
    <property type="component" value="Unassembled WGS sequence"/>
</dbReference>
<gene>
    <name evidence="5" type="ORF">FBZ89_114130</name>
</gene>
<feature type="region of interest" description="Disordered" evidence="3">
    <location>
        <begin position="779"/>
        <end position="880"/>
    </location>
</feature>
<sequence length="880" mass="96215">METSSHYHCSASTITRGQGRGIVAAAAYRAGQRITDLRTGLRHDYTRKHGVLHSEIVAPAGAPPWAYDRAALWNQAERAEDASTRHATAKTGREFRLAFAHQLTAEERIVCAREFAQYLVDTYGVVVDFSIHAPDKDGDQRNFHAHVLTSTRVMTDAGFGGKVRVLDSPKTSGKHIEAIRAKWAEIENAAYVRAGIDLHVDHRSYERRGEEKDATVHLGPKASGLERHGHGSARGDRNRAAREANAEREALKAERARLGEQMKAEEAARQRRAEAKAERAAMRTHDPAIILDAITEQRSTFTEGELRARLGRTISDQAERDRIVRAVMRRPELVGLAEARGGKIVRYTTMKVLRHEAAGLAAAASLTRDRRHGVSARTRTAVMERGQFGSISPEQYAAYTSATGPEGLAVVAGEAGTGKSYTMAAIRQAYEAEGNRVVGLSFTNKVIQDLKRDGFGEVRTITGALQDLAKGRAGWNGRTVLMVDEAAMLSTRDMVNLLTHAHEARAKVVLVGDDKQLASAFQRGGLFGAIRAQDQTPVSELSEVRRIKDAAPDAVQQRGAFNAMHEGRFREALGTFDALGSIHWCGTREDAREALAMQYAKDVAERPGHRRFAFTHSNADALAVNQALRAVHRQRGELGVDHLLRSNEGLFAFATGDRIQFTGSAYHKTAREAGLANGVVGSIRTIEGARVTVELDGKKGEPGRMLSFAVGDDAQAGQFNAFRHGYAGTVYKGQGATVDDAYRLHSGTERAATSYVGATRHAENLHLFVSREALPANTSWNAQQAGSRRWTSASGSGRSLPTRRGRKPTRPVGSVTTSPPMSVMCSSNGRRRKPTPPSLTNSPARWAAQRRTAPPRSSYPLPCHPHRPRRRMALRRATAR</sequence>
<evidence type="ECO:0000259" key="4">
    <source>
        <dbReference type="Pfam" id="PF03389"/>
    </source>
</evidence>
<name>A0A560F1P0_9PROT</name>
<organism evidence="5 6">
    <name type="scientific">Nitrospirillum amazonense</name>
    <dbReference type="NCBI Taxonomy" id="28077"/>
    <lineage>
        <taxon>Bacteria</taxon>
        <taxon>Pseudomonadati</taxon>
        <taxon>Pseudomonadota</taxon>
        <taxon>Alphaproteobacteria</taxon>
        <taxon>Rhodospirillales</taxon>
        <taxon>Azospirillaceae</taxon>
        <taxon>Nitrospirillum</taxon>
    </lineage>
</organism>
<evidence type="ECO:0000256" key="1">
    <source>
        <dbReference type="ARBA" id="ARBA00010873"/>
    </source>
</evidence>
<dbReference type="SUPFAM" id="SSF52540">
    <property type="entry name" value="P-loop containing nucleoside triphosphate hydrolases"/>
    <property type="match status" value="1"/>
</dbReference>
<dbReference type="NCBIfam" id="NF041496">
    <property type="entry name" value="MobQ"/>
    <property type="match status" value="1"/>
</dbReference>
<feature type="domain" description="MobA/MobL protein" evidence="4">
    <location>
        <begin position="21"/>
        <end position="227"/>
    </location>
</feature>
<evidence type="ECO:0000313" key="6">
    <source>
        <dbReference type="Proteomes" id="UP000319859"/>
    </source>
</evidence>
<keyword evidence="5" id="KW-0540">Nuclease</keyword>
<dbReference type="Pfam" id="PF13604">
    <property type="entry name" value="AAA_30"/>
    <property type="match status" value="1"/>
</dbReference>
<evidence type="ECO:0000256" key="3">
    <source>
        <dbReference type="SAM" id="MobiDB-lite"/>
    </source>
</evidence>
<feature type="compositionally biased region" description="Basic residues" evidence="3">
    <location>
        <begin position="864"/>
        <end position="880"/>
    </location>
</feature>
<comment type="caution">
    <text evidence="5">The sequence shown here is derived from an EMBL/GenBank/DDBJ whole genome shotgun (WGS) entry which is preliminary data.</text>
</comment>
<accession>A0A560F1P0</accession>
<dbReference type="Gene3D" id="3.40.50.300">
    <property type="entry name" value="P-loop containing nucleotide triphosphate hydrolases"/>
    <property type="match status" value="2"/>
</dbReference>
<reference evidence="5 6" key="1">
    <citation type="submission" date="2019-06" db="EMBL/GenBank/DDBJ databases">
        <title>Genomic Encyclopedia of Type Strains, Phase IV (KMG-V): Genome sequencing to study the core and pangenomes of soil and plant-associated prokaryotes.</title>
        <authorList>
            <person name="Whitman W."/>
        </authorList>
    </citation>
    <scope>NUCLEOTIDE SEQUENCE [LARGE SCALE GENOMIC DNA]</scope>
    <source>
        <strain evidence="5 6">BR 11880</strain>
    </source>
</reference>
<dbReference type="Pfam" id="PF03389">
    <property type="entry name" value="MobA_MobL"/>
    <property type="match status" value="1"/>
</dbReference>
<feature type="compositionally biased region" description="Basic and acidic residues" evidence="3">
    <location>
        <begin position="224"/>
        <end position="248"/>
    </location>
</feature>
<comment type="similarity">
    <text evidence="1">Belongs to the MobA/MobL family.</text>
</comment>
<feature type="compositionally biased region" description="Polar residues" evidence="3">
    <location>
        <begin position="814"/>
        <end position="828"/>
    </location>
</feature>
<evidence type="ECO:0000313" key="5">
    <source>
        <dbReference type="EMBL" id="TWB15536.1"/>
    </source>
</evidence>
<keyword evidence="5" id="KW-0269">Exonuclease</keyword>